<dbReference type="InterPro" id="IPR043502">
    <property type="entry name" value="DNA/RNA_pol_sf"/>
</dbReference>
<dbReference type="SUPFAM" id="SSF56672">
    <property type="entry name" value="DNA/RNA polymerases"/>
    <property type="match status" value="1"/>
</dbReference>
<dbReference type="AlphaFoldDB" id="A0A392UYH1"/>
<name>A0A392UYH1_9FABA</name>
<evidence type="ECO:0000313" key="2">
    <source>
        <dbReference type="Proteomes" id="UP000265520"/>
    </source>
</evidence>
<proteinExistence type="predicted"/>
<feature type="non-terminal residue" evidence="1">
    <location>
        <position position="68"/>
    </location>
</feature>
<evidence type="ECO:0000313" key="1">
    <source>
        <dbReference type="EMBL" id="MCI79200.1"/>
    </source>
</evidence>
<sequence length="68" mass="8021">MPAPKTEKEVRGFLGRLNYIARFISHITATCEPIFKLLRKDQAIEWNKDCQRAFDKIKEYLQEPPILT</sequence>
<protein>
    <submittedName>
        <fullName evidence="1">Gag-pol polyprotein</fullName>
    </submittedName>
</protein>
<keyword evidence="2" id="KW-1185">Reference proteome</keyword>
<organism evidence="1 2">
    <name type="scientific">Trifolium medium</name>
    <dbReference type="NCBI Taxonomy" id="97028"/>
    <lineage>
        <taxon>Eukaryota</taxon>
        <taxon>Viridiplantae</taxon>
        <taxon>Streptophyta</taxon>
        <taxon>Embryophyta</taxon>
        <taxon>Tracheophyta</taxon>
        <taxon>Spermatophyta</taxon>
        <taxon>Magnoliopsida</taxon>
        <taxon>eudicotyledons</taxon>
        <taxon>Gunneridae</taxon>
        <taxon>Pentapetalae</taxon>
        <taxon>rosids</taxon>
        <taxon>fabids</taxon>
        <taxon>Fabales</taxon>
        <taxon>Fabaceae</taxon>
        <taxon>Papilionoideae</taxon>
        <taxon>50 kb inversion clade</taxon>
        <taxon>NPAAA clade</taxon>
        <taxon>Hologalegina</taxon>
        <taxon>IRL clade</taxon>
        <taxon>Trifolieae</taxon>
        <taxon>Trifolium</taxon>
    </lineage>
</organism>
<dbReference type="PANTHER" id="PTHR37984">
    <property type="entry name" value="PROTEIN CBG26694"/>
    <property type="match status" value="1"/>
</dbReference>
<reference evidence="1 2" key="1">
    <citation type="journal article" date="2018" name="Front. Plant Sci.">
        <title>Red Clover (Trifolium pratense) and Zigzag Clover (T. medium) - A Picture of Genomic Similarities and Differences.</title>
        <authorList>
            <person name="Dluhosova J."/>
            <person name="Istvanek J."/>
            <person name="Nedelnik J."/>
            <person name="Repkova J."/>
        </authorList>
    </citation>
    <scope>NUCLEOTIDE SEQUENCE [LARGE SCALE GENOMIC DNA]</scope>
    <source>
        <strain evidence="2">cv. 10/8</strain>
        <tissue evidence="1">Leaf</tissue>
    </source>
</reference>
<dbReference type="Proteomes" id="UP000265520">
    <property type="component" value="Unassembled WGS sequence"/>
</dbReference>
<dbReference type="Gene3D" id="3.30.70.270">
    <property type="match status" value="1"/>
</dbReference>
<dbReference type="PANTHER" id="PTHR37984:SF5">
    <property type="entry name" value="PROTEIN NYNRIN-LIKE"/>
    <property type="match status" value="1"/>
</dbReference>
<accession>A0A392UYH1</accession>
<dbReference type="InterPro" id="IPR043128">
    <property type="entry name" value="Rev_trsase/Diguanyl_cyclase"/>
</dbReference>
<dbReference type="InterPro" id="IPR050951">
    <property type="entry name" value="Retrovirus_Pol_polyprotein"/>
</dbReference>
<dbReference type="FunFam" id="3.30.70.270:FF:000020">
    <property type="entry name" value="Transposon Tf2-6 polyprotein-like Protein"/>
    <property type="match status" value="1"/>
</dbReference>
<dbReference type="EMBL" id="LXQA010968539">
    <property type="protein sequence ID" value="MCI79200.1"/>
    <property type="molecule type" value="Genomic_DNA"/>
</dbReference>
<comment type="caution">
    <text evidence="1">The sequence shown here is derived from an EMBL/GenBank/DDBJ whole genome shotgun (WGS) entry which is preliminary data.</text>
</comment>